<keyword evidence="6 9" id="KW-0472">Membrane</keyword>
<keyword evidence="7" id="KW-0568">Pathogenesis-related protein</keyword>
<feature type="transmembrane region" description="Helical" evidence="9">
    <location>
        <begin position="282"/>
        <end position="301"/>
    </location>
</feature>
<feature type="transmembrane region" description="Helical" evidence="9">
    <location>
        <begin position="380"/>
        <end position="405"/>
    </location>
</feature>
<feature type="transmembrane region" description="Helical" evidence="9">
    <location>
        <begin position="133"/>
        <end position="154"/>
    </location>
</feature>
<dbReference type="STRING" id="210143.A0A1R3HQ76"/>
<keyword evidence="11" id="KW-1185">Reference proteome</keyword>
<feature type="compositionally biased region" description="Basic residues" evidence="8">
    <location>
        <begin position="525"/>
        <end position="534"/>
    </location>
</feature>
<evidence type="ECO:0000256" key="2">
    <source>
        <dbReference type="ARBA" id="ARBA00006574"/>
    </source>
</evidence>
<evidence type="ECO:0000256" key="3">
    <source>
        <dbReference type="ARBA" id="ARBA00022692"/>
    </source>
</evidence>
<evidence type="ECO:0000313" key="10">
    <source>
        <dbReference type="EMBL" id="OMO72549.1"/>
    </source>
</evidence>
<feature type="region of interest" description="Disordered" evidence="8">
    <location>
        <begin position="473"/>
        <end position="546"/>
    </location>
</feature>
<name>A0A1R3HQ76_COCAP</name>
<evidence type="ECO:0000256" key="8">
    <source>
        <dbReference type="SAM" id="MobiDB-lite"/>
    </source>
</evidence>
<dbReference type="GO" id="GO:0016020">
    <property type="term" value="C:membrane"/>
    <property type="evidence" value="ECO:0007669"/>
    <property type="project" value="UniProtKB-SubCell"/>
</dbReference>
<reference evidence="10 11" key="1">
    <citation type="submission" date="2013-09" db="EMBL/GenBank/DDBJ databases">
        <title>Corchorus capsularis genome sequencing.</title>
        <authorList>
            <person name="Alam M."/>
            <person name="Haque M.S."/>
            <person name="Islam M.S."/>
            <person name="Emdad E.M."/>
            <person name="Islam M.M."/>
            <person name="Ahmed B."/>
            <person name="Halim A."/>
            <person name="Hossen Q.M.M."/>
            <person name="Hossain M.Z."/>
            <person name="Ahmed R."/>
            <person name="Khan M.M."/>
            <person name="Islam R."/>
            <person name="Rashid M.M."/>
            <person name="Khan S.A."/>
            <person name="Rahman M.S."/>
            <person name="Alam M."/>
        </authorList>
    </citation>
    <scope>NUCLEOTIDE SEQUENCE [LARGE SCALE GENOMIC DNA]</scope>
    <source>
        <strain evidence="11">cv. CVL-1</strain>
        <tissue evidence="10">Whole seedling</tissue>
    </source>
</reference>
<keyword evidence="4" id="KW-0611">Plant defense</keyword>
<gene>
    <name evidence="10" type="ORF">CCACVL1_17727</name>
</gene>
<feature type="transmembrane region" description="Helical" evidence="9">
    <location>
        <begin position="61"/>
        <end position="79"/>
    </location>
</feature>
<feature type="transmembrane region" description="Helical" evidence="9">
    <location>
        <begin position="16"/>
        <end position="40"/>
    </location>
</feature>
<keyword evidence="3 9" id="KW-0812">Transmembrane</keyword>
<evidence type="ECO:0000256" key="1">
    <source>
        <dbReference type="ARBA" id="ARBA00004141"/>
    </source>
</evidence>
<dbReference type="OrthoDB" id="1388414at2759"/>
<comment type="subcellular location">
    <subcellularLocation>
        <location evidence="1">Membrane</location>
        <topology evidence="1">Multi-pass membrane protein</topology>
    </subcellularLocation>
</comment>
<accession>A0A1R3HQ76</accession>
<keyword evidence="5 9" id="KW-1133">Transmembrane helix</keyword>
<dbReference type="InterPro" id="IPR004326">
    <property type="entry name" value="Mlo"/>
</dbReference>
<evidence type="ECO:0000256" key="4">
    <source>
        <dbReference type="ARBA" id="ARBA00022821"/>
    </source>
</evidence>
<evidence type="ECO:0000256" key="9">
    <source>
        <dbReference type="SAM" id="Phobius"/>
    </source>
</evidence>
<dbReference type="Pfam" id="PF03094">
    <property type="entry name" value="Mlo"/>
    <property type="match status" value="1"/>
</dbReference>
<feature type="compositionally biased region" description="Low complexity" evidence="8">
    <location>
        <begin position="608"/>
        <end position="617"/>
    </location>
</feature>
<dbReference type="Gramene" id="OMO72549">
    <property type="protein sequence ID" value="OMO72549"/>
    <property type="gene ID" value="CCACVL1_17727"/>
</dbReference>
<comment type="caution">
    <text evidence="10">The sequence shown here is derived from an EMBL/GenBank/DDBJ whole genome shotgun (WGS) entry which is preliminary data.</text>
</comment>
<sequence>MAAAGNHQSLEHTPTWAVATVYFIFISISIALEHFIHLLTNWLKRRQKTALIDAVERLKSELMLLGFMSLLLAVTQSQISNICIPLKMADVMLPCRKQLADQDEARTMSDAASDRCSSQGKVSLVTKKGVQQLHQFILVLAVMQIVYSVITMALGKAKMRRWKAWEKETQTTEYQVANDPERFRLTRQTTFGRRHVSSCTETSIQLWIKCFFRQFYNSVAKVDYLTLRHGFISAHLSGRYSNFNFQKYIERSLDEDFKTVVSISPLMWFLVVIFLLVDVHGWHVYLWLSYVPLLVVLLLGAKLEVIVAQMALRINNQSTVIRGTPLVQPNDGLFWFGRPKFVLTLLHFTLFTNAFELAFFIWVSIQFGFDSCYHEHTPIIITRIVLAITVQVLCSYITLPLYALVTQMGSKFRNKVLGAMDRLWFHQIILFPEPFSLLLPKAIKQLQQTNIQDSVTSTPSSISTLSLASLAEEESSATSSPLSPPGNSRNEEEQEEEEQVKERPTRVSLSSNRSRSHSSSPSTQKRQKKLHRHSTSSLGGKLQKSMSCRSMKDLELEEVKGFMDLGFIFKKEHLNKRMISVVPGLLRLGFGFSKTKQMIKTDDHNKPIINLDSSNSSADDDDHDNEIDKEDYFEQELERGVMRPYLSEAWLIKRPDSPLLNLRVPKLSAAADMKKHLKNWAKTVASEIQQAC</sequence>
<feature type="compositionally biased region" description="Low complexity" evidence="8">
    <location>
        <begin position="506"/>
        <end position="522"/>
    </location>
</feature>
<dbReference type="AlphaFoldDB" id="A0A1R3HQ76"/>
<evidence type="ECO:0000313" key="11">
    <source>
        <dbReference type="Proteomes" id="UP000188268"/>
    </source>
</evidence>
<feature type="transmembrane region" description="Helical" evidence="9">
    <location>
        <begin position="341"/>
        <end position="365"/>
    </location>
</feature>
<dbReference type="PANTHER" id="PTHR31942:SF59">
    <property type="entry name" value="MLO-LIKE PROTEIN"/>
    <property type="match status" value="1"/>
</dbReference>
<proteinExistence type="inferred from homology"/>
<dbReference type="PANTHER" id="PTHR31942">
    <property type="entry name" value="MLO-LIKE PROTEIN 1"/>
    <property type="match status" value="1"/>
</dbReference>
<organism evidence="10 11">
    <name type="scientific">Corchorus capsularis</name>
    <name type="common">Jute</name>
    <dbReference type="NCBI Taxonomy" id="210143"/>
    <lineage>
        <taxon>Eukaryota</taxon>
        <taxon>Viridiplantae</taxon>
        <taxon>Streptophyta</taxon>
        <taxon>Embryophyta</taxon>
        <taxon>Tracheophyta</taxon>
        <taxon>Spermatophyta</taxon>
        <taxon>Magnoliopsida</taxon>
        <taxon>eudicotyledons</taxon>
        <taxon>Gunneridae</taxon>
        <taxon>Pentapetalae</taxon>
        <taxon>rosids</taxon>
        <taxon>malvids</taxon>
        <taxon>Malvales</taxon>
        <taxon>Malvaceae</taxon>
        <taxon>Grewioideae</taxon>
        <taxon>Apeibeae</taxon>
        <taxon>Corchorus</taxon>
    </lineage>
</organism>
<comment type="similarity">
    <text evidence="2">Belongs to the MLO family.</text>
</comment>
<feature type="region of interest" description="Disordered" evidence="8">
    <location>
        <begin position="605"/>
        <end position="624"/>
    </location>
</feature>
<dbReference type="EMBL" id="AWWV01011413">
    <property type="protein sequence ID" value="OMO72549.1"/>
    <property type="molecule type" value="Genomic_DNA"/>
</dbReference>
<feature type="transmembrane region" description="Helical" evidence="9">
    <location>
        <begin position="257"/>
        <end position="276"/>
    </location>
</feature>
<evidence type="ECO:0000256" key="6">
    <source>
        <dbReference type="ARBA" id="ARBA00023136"/>
    </source>
</evidence>
<evidence type="ECO:0000256" key="7">
    <source>
        <dbReference type="ARBA" id="ARBA00023265"/>
    </source>
</evidence>
<evidence type="ECO:0000256" key="5">
    <source>
        <dbReference type="ARBA" id="ARBA00022989"/>
    </source>
</evidence>
<dbReference type="GO" id="GO:0006952">
    <property type="term" value="P:defense response"/>
    <property type="evidence" value="ECO:0007669"/>
    <property type="project" value="UniProtKB-KW"/>
</dbReference>
<dbReference type="Proteomes" id="UP000188268">
    <property type="component" value="Unassembled WGS sequence"/>
</dbReference>
<protein>
    <submittedName>
        <fullName evidence="10">Mlo-related protein</fullName>
    </submittedName>
</protein>